<dbReference type="SUPFAM" id="SSF53474">
    <property type="entry name" value="alpha/beta-Hydrolases"/>
    <property type="match status" value="1"/>
</dbReference>
<dbReference type="InterPro" id="IPR022742">
    <property type="entry name" value="Hydrolase_4"/>
</dbReference>
<evidence type="ECO:0000259" key="1">
    <source>
        <dbReference type="Pfam" id="PF12146"/>
    </source>
</evidence>
<dbReference type="EMBL" id="JAGXBM010000001">
    <property type="protein sequence ID" value="MBS3696206.1"/>
    <property type="molecule type" value="Genomic_DNA"/>
</dbReference>
<organism evidence="2 3">
    <name type="scientific">Mammaliicoccus fleurettii</name>
    <dbReference type="NCBI Taxonomy" id="150056"/>
    <lineage>
        <taxon>Bacteria</taxon>
        <taxon>Bacillati</taxon>
        <taxon>Bacillota</taxon>
        <taxon>Bacilli</taxon>
        <taxon>Bacillales</taxon>
        <taxon>Staphylococcaceae</taxon>
        <taxon>Mammaliicoccus</taxon>
    </lineage>
</organism>
<dbReference type="InterPro" id="IPR012354">
    <property type="entry name" value="Esterase_lipase"/>
</dbReference>
<gene>
    <name evidence="2" type="ORF">JJQ58_01755</name>
</gene>
<dbReference type="PANTHER" id="PTHR11614">
    <property type="entry name" value="PHOSPHOLIPASE-RELATED"/>
    <property type="match status" value="1"/>
</dbReference>
<dbReference type="InterPro" id="IPR029058">
    <property type="entry name" value="AB_hydrolase_fold"/>
</dbReference>
<dbReference type="GO" id="GO:0016787">
    <property type="term" value="F:hydrolase activity"/>
    <property type="evidence" value="ECO:0007669"/>
    <property type="project" value="UniProtKB-KW"/>
</dbReference>
<dbReference type="PIRSF" id="PIRSF017388">
    <property type="entry name" value="Esterase_lipase"/>
    <property type="match status" value="1"/>
</dbReference>
<dbReference type="InterPro" id="IPR051044">
    <property type="entry name" value="MAG_DAG_Lipase"/>
</dbReference>
<keyword evidence="2" id="KW-0378">Hydrolase</keyword>
<evidence type="ECO:0000313" key="2">
    <source>
        <dbReference type="EMBL" id="MBS3696206.1"/>
    </source>
</evidence>
<dbReference type="Gene3D" id="3.40.50.1820">
    <property type="entry name" value="alpha/beta hydrolase"/>
    <property type="match status" value="1"/>
</dbReference>
<protein>
    <submittedName>
        <fullName evidence="2">Alpha/beta hydrolase</fullName>
    </submittedName>
</protein>
<evidence type="ECO:0000313" key="3">
    <source>
        <dbReference type="Proteomes" id="UP000681586"/>
    </source>
</evidence>
<feature type="domain" description="Serine aminopeptidase S33" evidence="1">
    <location>
        <begin position="18"/>
        <end position="224"/>
    </location>
</feature>
<name>A0ABS5MKN3_9STAP</name>
<dbReference type="RefSeq" id="WP_115337635.1">
    <property type="nucleotide sequence ID" value="NZ_JAEPSA010000010.1"/>
</dbReference>
<comment type="caution">
    <text evidence="2">The sequence shown here is derived from an EMBL/GenBank/DDBJ whole genome shotgun (WGS) entry which is preliminary data.</text>
</comment>
<reference evidence="2 3" key="1">
    <citation type="submission" date="2021-05" db="EMBL/GenBank/DDBJ databases">
        <title>Staphylococcus fleurettii isolated from lake water in First Nation community in Manitoba, Canada.</title>
        <authorList>
            <person name="Bashar S."/>
            <person name="Murdock A."/>
            <person name="Patidar R."/>
            <person name="Golding G."/>
            <person name="Farenhorst A."/>
            <person name="Kumar A."/>
        </authorList>
    </citation>
    <scope>NUCLEOTIDE SEQUENCE [LARGE SCALE GENOMIC DNA]</scope>
    <source>
        <strain evidence="2 3">SF002</strain>
    </source>
</reference>
<sequence>MLKLKEARNVYLKGGSEAVLLLHSFTGTVRDVKELATSLNEVGYTCYIPAYKGHCLSVESLMKYNTDDWWQQAQDSYQFLVDEGYKDINVLGVSLGGLMSLRLAETCDIKKCLVMSVPNNRTSADIKRRLYSYGKRINQIQNLETEESERQLALIDGYNEGAHVFTEFIENTMKNLKSIQIPISIMYGERDQITYQKSAEHIYREVGTHNKLLTSYEKATHLMTRSADKDKVEKDIIRFLNN</sequence>
<dbReference type="Proteomes" id="UP000681586">
    <property type="component" value="Unassembled WGS sequence"/>
</dbReference>
<proteinExistence type="predicted"/>
<accession>A0ABS5MKN3</accession>
<dbReference type="Pfam" id="PF12146">
    <property type="entry name" value="Hydrolase_4"/>
    <property type="match status" value="1"/>
</dbReference>
<keyword evidence="3" id="KW-1185">Reference proteome</keyword>